<dbReference type="InterPro" id="IPR011054">
    <property type="entry name" value="Rudment_hybrid_motif"/>
</dbReference>
<proteinExistence type="predicted"/>
<organism evidence="6 7">
    <name type="scientific">Priestia megaterium (strain ATCC 14581 / DSM 32 / CCUG 1817 / JCM 2506 / NBRC 15308 / NCIMB 9376 / NCTC 10342 / NRRL B-14308 / VKM B-512 / Ford 19)</name>
    <name type="common">Bacillus megaterium</name>
    <dbReference type="NCBI Taxonomy" id="1348623"/>
    <lineage>
        <taxon>Bacteria</taxon>
        <taxon>Bacillati</taxon>
        <taxon>Bacillota</taxon>
        <taxon>Bacilli</taxon>
        <taxon>Bacillales</taxon>
        <taxon>Bacillaceae</taxon>
        <taxon>Priestia</taxon>
    </lineage>
</organism>
<keyword evidence="5" id="KW-0092">Biotin</keyword>
<dbReference type="SUPFAM" id="SSF51246">
    <property type="entry name" value="Rudiment single hybrid motif"/>
    <property type="match status" value="1"/>
</dbReference>
<dbReference type="InterPro" id="IPR016185">
    <property type="entry name" value="PreATP-grasp_dom_sf"/>
</dbReference>
<evidence type="ECO:0000256" key="4">
    <source>
        <dbReference type="ARBA" id="ARBA00022840"/>
    </source>
</evidence>
<evidence type="ECO:0000313" key="7">
    <source>
        <dbReference type="Proteomes" id="UP000031829"/>
    </source>
</evidence>
<dbReference type="EC" id="6.3.4.14" evidence="1"/>
<dbReference type="GO" id="GO:0004075">
    <property type="term" value="F:biotin carboxylase activity"/>
    <property type="evidence" value="ECO:0007669"/>
    <property type="project" value="UniProtKB-EC"/>
</dbReference>
<reference evidence="6 7" key="1">
    <citation type="journal article" date="2015" name="Genome Announc.">
        <title>Complete genome sequences for 35 biothreat assay-relevant bacillus species.</title>
        <authorList>
            <person name="Johnson S.L."/>
            <person name="Daligault H.E."/>
            <person name="Davenport K.W."/>
            <person name="Jaissle J."/>
            <person name="Frey K.G."/>
            <person name="Ladner J.T."/>
            <person name="Broomall S.M."/>
            <person name="Bishop-Lilly K.A."/>
            <person name="Bruce D.C."/>
            <person name="Gibbons H.S."/>
            <person name="Coyne S.R."/>
            <person name="Lo C.C."/>
            <person name="Meincke L."/>
            <person name="Munk A.C."/>
            <person name="Koroleva G.I."/>
            <person name="Rosenzweig C.N."/>
            <person name="Palacios G.F."/>
            <person name="Redden C.L."/>
            <person name="Minogue T.D."/>
            <person name="Chain P.S."/>
        </authorList>
    </citation>
    <scope>NUCLEOTIDE SEQUENCE [LARGE SCALE GENOMIC DNA]</scope>
    <source>
        <strain evidence="7">ATCC 14581 / DSM 32 / JCM 2506 / NBRC 15308 / NCIMB 9376 / NCTC 10342 / NRRL B-14308 / VKM B-512</strain>
    </source>
</reference>
<accession>A0A0B6AIB9</accession>
<dbReference type="GO" id="GO:0046872">
    <property type="term" value="F:metal ion binding"/>
    <property type="evidence" value="ECO:0007669"/>
    <property type="project" value="InterPro"/>
</dbReference>
<dbReference type="SUPFAM" id="SSF52440">
    <property type="entry name" value="PreATP-grasp domain"/>
    <property type="match status" value="1"/>
</dbReference>
<evidence type="ECO:0000256" key="1">
    <source>
        <dbReference type="ARBA" id="ARBA00013263"/>
    </source>
</evidence>
<dbReference type="AlphaFoldDB" id="A0A0B6AIB9"/>
<keyword evidence="4" id="KW-0067">ATP-binding</keyword>
<gene>
    <name evidence="6" type="ORF">BG04_1208</name>
</gene>
<dbReference type="InterPro" id="IPR011764">
    <property type="entry name" value="Biotin_carboxylation_dom"/>
</dbReference>
<evidence type="ECO:0000256" key="2">
    <source>
        <dbReference type="ARBA" id="ARBA00022598"/>
    </source>
</evidence>
<sequence>MKKILIANRGEIALRIIHTCKQMGIETVAVYSDADVGLPYVQAATKARRIGEPPVQKSYLNVEELLRISHEEKVDAIHPGYGFLSENSAFAKRAIDEGFCFIGPSPEIISMMGDKIAARAAMKEAGVPVVPGSEGDVTSVEEACKVASLIGYPVMLKASGGGGGIGMVRCDNEEAVKQVYASTKARAKAYFGQEGMFIEKLITNAKHIEVQVFGDQHGNVVHLFERDCSVQRRNQKVIEEAPALSLKESTRQAMQNQAVQAAKAIGYYNAGTVEFIVDEDENFYFLEMNTRLQVEHPITEQIAGVDLVKWQILAARGEKLPRLQEEIAANNYAIEFRIYAEDPFTFLPAPGKITGYHLPERTYARVDSGYSDMNAVTPFYDPMIAKVIITGRTRSNAIELAKSYFTEAVVEGIKTNIPLFKQLLNEELYEKGTYNTSLLSTVLNKGGAPQ</sequence>
<dbReference type="GO" id="GO:0005524">
    <property type="term" value="F:ATP binding"/>
    <property type="evidence" value="ECO:0007669"/>
    <property type="project" value="UniProtKB-UniRule"/>
</dbReference>
<protein>
    <recommendedName>
        <fullName evidence="1">biotin carboxylase</fullName>
        <ecNumber evidence="1">6.3.4.14</ecNumber>
    </recommendedName>
</protein>
<dbReference type="PROSITE" id="PS50975">
    <property type="entry name" value="ATP_GRASP"/>
    <property type="match status" value="1"/>
</dbReference>
<dbReference type="Pfam" id="PF00289">
    <property type="entry name" value="Biotin_carb_N"/>
    <property type="match status" value="1"/>
</dbReference>
<dbReference type="Gene3D" id="3.30.470.20">
    <property type="entry name" value="ATP-grasp fold, B domain"/>
    <property type="match status" value="1"/>
</dbReference>
<dbReference type="InterPro" id="IPR050856">
    <property type="entry name" value="Biotin_carboxylase_complex"/>
</dbReference>
<dbReference type="InterPro" id="IPR005481">
    <property type="entry name" value="BC-like_N"/>
</dbReference>
<dbReference type="Pfam" id="PF02785">
    <property type="entry name" value="Biotin_carb_C"/>
    <property type="match status" value="1"/>
</dbReference>
<dbReference type="SMART" id="SM00878">
    <property type="entry name" value="Biotin_carb_C"/>
    <property type="match status" value="1"/>
</dbReference>
<dbReference type="SUPFAM" id="SSF56059">
    <property type="entry name" value="Glutathione synthetase ATP-binding domain-like"/>
    <property type="match status" value="1"/>
</dbReference>
<keyword evidence="2 6" id="KW-0436">Ligase</keyword>
<name>A0A0B6AIB9_PRIM2</name>
<dbReference type="InterPro" id="IPR011761">
    <property type="entry name" value="ATP-grasp"/>
</dbReference>
<evidence type="ECO:0000313" key="6">
    <source>
        <dbReference type="EMBL" id="AJI20792.1"/>
    </source>
</evidence>
<dbReference type="InterPro" id="IPR005479">
    <property type="entry name" value="CPAse_ATP-bd"/>
</dbReference>
<keyword evidence="3" id="KW-0547">Nucleotide-binding</keyword>
<dbReference type="GeneID" id="93644684"/>
<dbReference type="RefSeq" id="WP_034649126.1">
    <property type="nucleotide sequence ID" value="NZ_BCVB01000001.1"/>
</dbReference>
<dbReference type="PROSITE" id="PS00867">
    <property type="entry name" value="CPSASE_2"/>
    <property type="match status" value="1"/>
</dbReference>
<dbReference type="Pfam" id="PF02786">
    <property type="entry name" value="CPSase_L_D2"/>
    <property type="match status" value="1"/>
</dbReference>
<dbReference type="HOGENOM" id="CLU_000395_3_2_9"/>
<evidence type="ECO:0000256" key="5">
    <source>
        <dbReference type="ARBA" id="ARBA00023267"/>
    </source>
</evidence>
<dbReference type="FunFam" id="3.30.1490.20:FF:000003">
    <property type="entry name" value="acetyl-CoA carboxylase isoform X1"/>
    <property type="match status" value="1"/>
</dbReference>
<dbReference type="FunFam" id="3.40.50.20:FF:000010">
    <property type="entry name" value="Propionyl-CoA carboxylase subunit alpha"/>
    <property type="match status" value="1"/>
</dbReference>
<dbReference type="EMBL" id="CP009920">
    <property type="protein sequence ID" value="AJI20792.1"/>
    <property type="molecule type" value="Genomic_DNA"/>
</dbReference>
<dbReference type="PROSITE" id="PS00866">
    <property type="entry name" value="CPSASE_1"/>
    <property type="match status" value="1"/>
</dbReference>
<dbReference type="PANTHER" id="PTHR18866:SF33">
    <property type="entry name" value="METHYLCROTONOYL-COA CARBOXYLASE SUBUNIT ALPHA, MITOCHONDRIAL-RELATED"/>
    <property type="match status" value="1"/>
</dbReference>
<dbReference type="PANTHER" id="PTHR18866">
    <property type="entry name" value="CARBOXYLASE:PYRUVATE/ACETYL-COA/PROPIONYL-COA CARBOXYLASE"/>
    <property type="match status" value="1"/>
</dbReference>
<dbReference type="Proteomes" id="UP000031829">
    <property type="component" value="Chromosome"/>
</dbReference>
<dbReference type="KEGG" id="bmeg:BG04_1208"/>
<evidence type="ECO:0000256" key="3">
    <source>
        <dbReference type="ARBA" id="ARBA00022741"/>
    </source>
</evidence>
<dbReference type="InterPro" id="IPR005482">
    <property type="entry name" value="Biotin_COase_C"/>
</dbReference>
<dbReference type="PROSITE" id="PS50979">
    <property type="entry name" value="BC"/>
    <property type="match status" value="1"/>
</dbReference>